<protein>
    <submittedName>
        <fullName evidence="1">Putative group ii salivary lipocalin</fullName>
    </submittedName>
</protein>
<reference evidence="1" key="1">
    <citation type="submission" date="2016-09" db="EMBL/GenBank/DDBJ databases">
        <authorList>
            <person name="Capua I."/>
            <person name="De Benedictis P."/>
            <person name="Joannis T."/>
            <person name="Lombin L.H."/>
            <person name="Cattoli G."/>
        </authorList>
    </citation>
    <scope>NUCLEOTIDE SEQUENCE</scope>
</reference>
<reference evidence="1" key="2">
    <citation type="journal article" date="2017" name="Front. Cell. Infect. Microbiol.">
        <title>Analysis of the Salivary Gland Transcriptome of Unfed and Partially Fed Amblyomma sculptum Ticks and Descriptive Proteome of the Saliva.</title>
        <authorList>
            <person name="Esteves E."/>
            <person name="Maruyama S.R."/>
            <person name="Kawahara R."/>
            <person name="Fujita A."/>
            <person name="Martins L.A."/>
            <person name="Righi A.A."/>
            <person name="Costa F.B."/>
            <person name="Palmisano G."/>
            <person name="Labruna M.B."/>
            <person name="Sa-Nunes A."/>
            <person name="Ribeiro J.M.C."/>
            <person name="Fogaca A.C."/>
        </authorList>
    </citation>
    <scope>NUCLEOTIDE SEQUENCE</scope>
</reference>
<accession>A0A1E1XVM9</accession>
<name>A0A1E1XVM9_AMBSC</name>
<dbReference type="AlphaFoldDB" id="A0A1E1XVM9"/>
<sequence>NIKQKLVVLKRNYYTTTPYFCLTAQRAYEINDTAYEYRLEARAPNGSYISHVETVVLSKTGTHENENAATFITATGAKPVLRKLMTKNPKNAFFLLVETVQTPKGDKRGCQVLAKASKVSRRLPKKFEDVYKQQCPGDSVTLYDSSC</sequence>
<feature type="non-terminal residue" evidence="1">
    <location>
        <position position="1"/>
    </location>
</feature>
<proteinExistence type="evidence at transcript level"/>
<evidence type="ECO:0000313" key="1">
    <source>
        <dbReference type="EMBL" id="JAU03042.1"/>
    </source>
</evidence>
<organism evidence="1">
    <name type="scientific">Amblyomma sculptum</name>
    <name type="common">Tick</name>
    <dbReference type="NCBI Taxonomy" id="1581419"/>
    <lineage>
        <taxon>Eukaryota</taxon>
        <taxon>Metazoa</taxon>
        <taxon>Ecdysozoa</taxon>
        <taxon>Arthropoda</taxon>
        <taxon>Chelicerata</taxon>
        <taxon>Arachnida</taxon>
        <taxon>Acari</taxon>
        <taxon>Parasitiformes</taxon>
        <taxon>Ixodida</taxon>
        <taxon>Ixodoidea</taxon>
        <taxon>Ixodidae</taxon>
        <taxon>Amblyomminae</taxon>
        <taxon>Amblyomma</taxon>
    </lineage>
</organism>
<dbReference type="EMBL" id="GFAA01000393">
    <property type="protein sequence ID" value="JAU03042.1"/>
    <property type="molecule type" value="mRNA"/>
</dbReference>